<dbReference type="SUPFAM" id="SSF52540">
    <property type="entry name" value="P-loop containing nucleoside triphosphate hydrolases"/>
    <property type="match status" value="1"/>
</dbReference>
<dbReference type="PATRIC" id="fig|52.7.peg.8195"/>
<dbReference type="InterPro" id="IPR027417">
    <property type="entry name" value="P-loop_NTPase"/>
</dbReference>
<comment type="catalytic activity">
    <reaction evidence="1">
        <text>arsenite(in) + ATP + H2O = arsenite(out) + ADP + phosphate + H(+)</text>
        <dbReference type="Rhea" id="RHEA:11348"/>
        <dbReference type="ChEBI" id="CHEBI:15377"/>
        <dbReference type="ChEBI" id="CHEBI:15378"/>
        <dbReference type="ChEBI" id="CHEBI:29242"/>
        <dbReference type="ChEBI" id="CHEBI:30616"/>
        <dbReference type="ChEBI" id="CHEBI:43474"/>
        <dbReference type="ChEBI" id="CHEBI:456216"/>
        <dbReference type="EC" id="7.3.2.7"/>
    </reaction>
</comment>
<dbReference type="EMBL" id="CP012159">
    <property type="protein sequence ID" value="AKT43228.1"/>
    <property type="molecule type" value="Genomic_DNA"/>
</dbReference>
<dbReference type="PANTHER" id="PTHR10803:SF26">
    <property type="entry name" value="ANION TRANSPORTER ATPASE-RELATED"/>
    <property type="match status" value="1"/>
</dbReference>
<evidence type="ECO:0000256" key="1">
    <source>
        <dbReference type="ARBA" id="ARBA00052296"/>
    </source>
</evidence>
<dbReference type="STRING" id="52.CMC5_074590"/>
<dbReference type="GO" id="GO:0016887">
    <property type="term" value="F:ATP hydrolysis activity"/>
    <property type="evidence" value="ECO:0007669"/>
    <property type="project" value="InterPro"/>
</dbReference>
<dbReference type="Proteomes" id="UP000067626">
    <property type="component" value="Chromosome"/>
</dbReference>
<gene>
    <name evidence="4" type="ORF">CMC5_074590</name>
</gene>
<dbReference type="GO" id="GO:0005524">
    <property type="term" value="F:ATP binding"/>
    <property type="evidence" value="ECO:0007669"/>
    <property type="project" value="InterPro"/>
</dbReference>
<feature type="domain" description="ArsA/GET3 Anion-transporting ATPase-like" evidence="3">
    <location>
        <begin position="6"/>
        <end position="284"/>
    </location>
</feature>
<protein>
    <recommendedName>
        <fullName evidence="2">arsenite-transporting ATPase</fullName>
        <ecNumber evidence="2">7.3.2.7</ecNumber>
    </recommendedName>
</protein>
<dbReference type="GO" id="GO:0015446">
    <property type="term" value="F:ATPase-coupled arsenite transmembrane transporter activity"/>
    <property type="evidence" value="ECO:0007669"/>
    <property type="project" value="UniProtKB-EC"/>
</dbReference>
<organism evidence="4 5">
    <name type="scientific">Chondromyces crocatus</name>
    <dbReference type="NCBI Taxonomy" id="52"/>
    <lineage>
        <taxon>Bacteria</taxon>
        <taxon>Pseudomonadati</taxon>
        <taxon>Myxococcota</taxon>
        <taxon>Polyangia</taxon>
        <taxon>Polyangiales</taxon>
        <taxon>Polyangiaceae</taxon>
        <taxon>Chondromyces</taxon>
    </lineage>
</organism>
<dbReference type="InterPro" id="IPR016300">
    <property type="entry name" value="ATPase_ArsA/GET3"/>
</dbReference>
<sequence length="382" mass="41144">MLDSRRVILCVGCGGVGKTTTSAALGLAAARRGKRVLCLTIDPARRLSQSLGIEEMTTEAQTIDPAVFARAGVDVPGSMTVMMLDTKSTFDSLVTQLAPSAEQRDRILGNVLYKYISTSLAGTQEYMAMEKLYAVKDDPAYDIILLDTPPTTNALDFLDAPERLVGAIDSAATRWFVQAFQSSGKLSLNLLARSTAAVLKGMGKLTGSGFLEQVASFITEINTVFGGWRARAETVSAALRGPDVAYVLVTTPDPLCVREVLFFADRLREQKMKRDAFVVNRVHPVYASKPSPEAVDSVIAGHAEFGAHGAARLLQAVDDESRVGALDRRHLIDLDMAIATERRGGSLRVDVPAFPYDIYDVVRLARVSDVLAPFTSSGAPTT</sequence>
<reference evidence="4 5" key="1">
    <citation type="submission" date="2015-07" db="EMBL/GenBank/DDBJ databases">
        <title>Genome analysis of myxobacterium Chondromyces crocatus Cm c5 reveals a high potential for natural compound synthesis and the genetic basis for the loss of fruiting body formation.</title>
        <authorList>
            <person name="Zaburannyi N."/>
            <person name="Bunk B."/>
            <person name="Maier J."/>
            <person name="Overmann J."/>
            <person name="Mueller R."/>
        </authorList>
    </citation>
    <scope>NUCLEOTIDE SEQUENCE [LARGE SCALE GENOMIC DNA]</scope>
    <source>
        <strain evidence="4 5">Cm c5</strain>
    </source>
</reference>
<dbReference type="Pfam" id="PF02374">
    <property type="entry name" value="ArsA_ATPase"/>
    <property type="match status" value="1"/>
</dbReference>
<proteinExistence type="predicted"/>
<accession>A0A0K1ERJ1</accession>
<dbReference type="InterPro" id="IPR025723">
    <property type="entry name" value="ArsA/GET3_ATPase-like"/>
</dbReference>
<dbReference type="PANTHER" id="PTHR10803">
    <property type="entry name" value="ARSENICAL PUMP-DRIVING ATPASE ARSENITE-TRANSLOCATING ATPASE"/>
    <property type="match status" value="1"/>
</dbReference>
<keyword evidence="5" id="KW-1185">Reference proteome</keyword>
<evidence type="ECO:0000313" key="5">
    <source>
        <dbReference type="Proteomes" id="UP000067626"/>
    </source>
</evidence>
<dbReference type="AlphaFoldDB" id="A0A0K1ERJ1"/>
<evidence type="ECO:0000313" key="4">
    <source>
        <dbReference type="EMBL" id="AKT43228.1"/>
    </source>
</evidence>
<evidence type="ECO:0000256" key="2">
    <source>
        <dbReference type="ARBA" id="ARBA00066752"/>
    </source>
</evidence>
<evidence type="ECO:0000259" key="3">
    <source>
        <dbReference type="Pfam" id="PF02374"/>
    </source>
</evidence>
<dbReference type="KEGG" id="ccro:CMC5_074590"/>
<dbReference type="EC" id="7.3.2.7" evidence="2"/>
<dbReference type="Gene3D" id="3.40.50.300">
    <property type="entry name" value="P-loop containing nucleotide triphosphate hydrolases"/>
    <property type="match status" value="1"/>
</dbReference>
<name>A0A0K1ERJ1_CHOCO</name>